<dbReference type="Proteomes" id="UP000285768">
    <property type="component" value="Chromosome"/>
</dbReference>
<feature type="transmembrane region" description="Helical" evidence="1">
    <location>
        <begin position="46"/>
        <end position="66"/>
    </location>
</feature>
<dbReference type="RefSeq" id="WP_128387543.1">
    <property type="nucleotide sequence ID" value="NZ_CP035037.1"/>
</dbReference>
<keyword evidence="1" id="KW-1133">Transmembrane helix</keyword>
<reference evidence="2 3" key="1">
    <citation type="submission" date="2019-01" db="EMBL/GenBank/DDBJ databases">
        <title>Leucobacter muris sp. nov. isolated from the nose of a laboratory mouse.</title>
        <authorList>
            <person name="Benga L."/>
            <person name="Sproeer C."/>
            <person name="Schumann P."/>
            <person name="Verbarg S."/>
            <person name="Bunk B."/>
            <person name="Engelhardt E."/>
            <person name="Benten P.M."/>
            <person name="Sager M."/>
        </authorList>
    </citation>
    <scope>NUCLEOTIDE SEQUENCE [LARGE SCALE GENOMIC DNA]</scope>
    <source>
        <strain evidence="2 3">DSM 101948</strain>
    </source>
</reference>
<evidence type="ECO:0000313" key="2">
    <source>
        <dbReference type="EMBL" id="QAB18803.1"/>
    </source>
</evidence>
<keyword evidence="1" id="KW-0812">Transmembrane</keyword>
<evidence type="ECO:0008006" key="4">
    <source>
        <dbReference type="Google" id="ProtNLM"/>
    </source>
</evidence>
<name>A0ABX5QI74_9MICO</name>
<evidence type="ECO:0000256" key="1">
    <source>
        <dbReference type="SAM" id="Phobius"/>
    </source>
</evidence>
<gene>
    <name evidence="2" type="ORF">Leucomu_13575</name>
</gene>
<keyword evidence="1" id="KW-0472">Membrane</keyword>
<protein>
    <recommendedName>
        <fullName evidence="4">GAF domain-containing protein</fullName>
    </recommendedName>
</protein>
<organism evidence="2 3">
    <name type="scientific">Leucobacter muris</name>
    <dbReference type="NCBI Taxonomy" id="1935379"/>
    <lineage>
        <taxon>Bacteria</taxon>
        <taxon>Bacillati</taxon>
        <taxon>Actinomycetota</taxon>
        <taxon>Actinomycetes</taxon>
        <taxon>Micrococcales</taxon>
        <taxon>Microbacteriaceae</taxon>
        <taxon>Leucobacter</taxon>
    </lineage>
</organism>
<sequence length="264" mass="28769">MTPGRPSTPGESAGAWVEDKLRRYGTEFLSAVSIFATAIASVPGVFLGPIIWIGIGVALALVAAVFRGKLTESLHSIRNERDDAVERADASIQALRDAIQPLAHNLSAYLELTESHQRLSVYCHHVSEFRILARVAKNPHFQSGGRSSYPETQGVIGTVWTGGNASVRAGNSETWEDWVARFGFTPEEAAGLKMKSHSIAAVRLEYNREPVGIVLIESENRNGIKPAQFEKLQNSYITSSLAELLAIAGPLILFPADQDAEQFR</sequence>
<keyword evidence="3" id="KW-1185">Reference proteome</keyword>
<dbReference type="EMBL" id="CP035037">
    <property type="protein sequence ID" value="QAB18803.1"/>
    <property type="molecule type" value="Genomic_DNA"/>
</dbReference>
<evidence type="ECO:0000313" key="3">
    <source>
        <dbReference type="Proteomes" id="UP000285768"/>
    </source>
</evidence>
<proteinExistence type="predicted"/>
<accession>A0ABX5QI74</accession>